<organism evidence="2 3">
    <name type="scientific">Aspergillus sclerotialis</name>
    <dbReference type="NCBI Taxonomy" id="2070753"/>
    <lineage>
        <taxon>Eukaryota</taxon>
        <taxon>Fungi</taxon>
        <taxon>Dikarya</taxon>
        <taxon>Ascomycota</taxon>
        <taxon>Pezizomycotina</taxon>
        <taxon>Eurotiomycetes</taxon>
        <taxon>Eurotiomycetidae</taxon>
        <taxon>Eurotiales</taxon>
        <taxon>Aspergillaceae</taxon>
        <taxon>Aspergillus</taxon>
        <taxon>Aspergillus subgen. Polypaecilum</taxon>
    </lineage>
</organism>
<comment type="caution">
    <text evidence="2">The sequence shown here is derived from an EMBL/GenBank/DDBJ whole genome shotgun (WGS) entry which is preliminary data.</text>
</comment>
<reference evidence="3" key="1">
    <citation type="submission" date="2017-02" db="EMBL/GenBank/DDBJ databases">
        <authorList>
            <person name="Tafer H."/>
            <person name="Lopandic K."/>
        </authorList>
    </citation>
    <scope>NUCLEOTIDE SEQUENCE [LARGE SCALE GENOMIC DNA]</scope>
    <source>
        <strain evidence="3">CBS 366.77</strain>
    </source>
</reference>
<protein>
    <submittedName>
        <fullName evidence="2">Uncharacterized protein</fullName>
    </submittedName>
</protein>
<dbReference type="Proteomes" id="UP000266188">
    <property type="component" value="Unassembled WGS sequence"/>
</dbReference>
<evidence type="ECO:0000256" key="1">
    <source>
        <dbReference type="SAM" id="MobiDB-lite"/>
    </source>
</evidence>
<feature type="compositionally biased region" description="Polar residues" evidence="1">
    <location>
        <begin position="11"/>
        <end position="20"/>
    </location>
</feature>
<dbReference type="AlphaFoldDB" id="A0A3A2Z3N4"/>
<sequence>MATHYKKSYNAPGNSYTGRPSRNGYLRPQWRPLFCQRFFPFGGGSSFFAVTAPPTPCRNRLRQVQLVSESEFTRA</sequence>
<feature type="region of interest" description="Disordered" evidence="1">
    <location>
        <begin position="1"/>
        <end position="23"/>
    </location>
</feature>
<evidence type="ECO:0000313" key="3">
    <source>
        <dbReference type="Proteomes" id="UP000266188"/>
    </source>
</evidence>
<keyword evidence="3" id="KW-1185">Reference proteome</keyword>
<proteinExistence type="predicted"/>
<evidence type="ECO:0000313" key="2">
    <source>
        <dbReference type="EMBL" id="RJE17682.1"/>
    </source>
</evidence>
<dbReference type="EMBL" id="MVGC01000771">
    <property type="protein sequence ID" value="RJE17682.1"/>
    <property type="molecule type" value="Genomic_DNA"/>
</dbReference>
<gene>
    <name evidence="2" type="ORF">PHISCL_09981</name>
</gene>
<accession>A0A3A2Z3N4</accession>
<name>A0A3A2Z3N4_9EURO</name>